<feature type="compositionally biased region" description="Basic and acidic residues" evidence="1">
    <location>
        <begin position="243"/>
        <end position="255"/>
    </location>
</feature>
<protein>
    <submittedName>
        <fullName evidence="2">TAP42-like protein</fullName>
    </submittedName>
</protein>
<dbReference type="GO" id="GO:0035303">
    <property type="term" value="P:regulation of dephosphorylation"/>
    <property type="evidence" value="ECO:0007669"/>
    <property type="project" value="TreeGrafter"/>
</dbReference>
<dbReference type="GO" id="GO:0051721">
    <property type="term" value="F:protein phosphatase 2A binding"/>
    <property type="evidence" value="ECO:0007669"/>
    <property type="project" value="TreeGrafter"/>
</dbReference>
<comment type="caution">
    <text evidence="2">The sequence shown here is derived from an EMBL/GenBank/DDBJ whole genome shotgun (WGS) entry which is preliminary data.</text>
</comment>
<feature type="region of interest" description="Disordered" evidence="1">
    <location>
        <begin position="235"/>
        <end position="255"/>
    </location>
</feature>
<dbReference type="InterPro" id="IPR038511">
    <property type="entry name" value="TAP42/TAP46-like_sf"/>
</dbReference>
<accession>A0AAN7B7K7</accession>
<evidence type="ECO:0000313" key="2">
    <source>
        <dbReference type="EMBL" id="KAK4215706.1"/>
    </source>
</evidence>
<dbReference type="GO" id="GO:0005829">
    <property type="term" value="C:cytosol"/>
    <property type="evidence" value="ECO:0007669"/>
    <property type="project" value="TreeGrafter"/>
</dbReference>
<proteinExistence type="predicted"/>
<sequence>MDNTDEPRSLKQVFADAETKRLSLENSTDTTSQSYLDTVSSAVQGYRDCLGFTEKLSIFSPNETFEDISTSDLPYLLISYYLAELTQKLPSGRNNSPSERKTILASARESYERYLHIIDSYELLSPPYKKLLETYHGSPTTFSTVSSADPAARRNSKMANFKAEKELRTKLDFLRRQPEYASFDDPNASGGRSGADEEAVRDVYLANINYTTHITFQSLESMNRELDMLSMAPEPLLPFSRPENSDDPRDRAREEANEAARLDMPLRRLQSALGGPLLSKQGKPLQPFTLVGSRQELAKGVFRPGHNLPTMSIDEYLDEERRRGGIIEGGGEASWHRPEPDEDDIAKADAETMKARAWDEYVEANPKGSGNTLNRG</sequence>
<keyword evidence="3" id="KW-1185">Reference proteome</keyword>
<evidence type="ECO:0000256" key="1">
    <source>
        <dbReference type="SAM" id="MobiDB-lite"/>
    </source>
</evidence>
<organism evidence="2 3">
    <name type="scientific">Rhypophila decipiens</name>
    <dbReference type="NCBI Taxonomy" id="261697"/>
    <lineage>
        <taxon>Eukaryota</taxon>
        <taxon>Fungi</taxon>
        <taxon>Dikarya</taxon>
        <taxon>Ascomycota</taxon>
        <taxon>Pezizomycotina</taxon>
        <taxon>Sordariomycetes</taxon>
        <taxon>Sordariomycetidae</taxon>
        <taxon>Sordariales</taxon>
        <taxon>Naviculisporaceae</taxon>
        <taxon>Rhypophila</taxon>
    </lineage>
</organism>
<dbReference type="Gene3D" id="1.25.40.540">
    <property type="entry name" value="TAP42-like family"/>
    <property type="match status" value="1"/>
</dbReference>
<dbReference type="PANTHER" id="PTHR10933">
    <property type="entry name" value="IMMUNOGLOBULIN-BINDING PROTEIN 1"/>
    <property type="match status" value="1"/>
</dbReference>
<dbReference type="PANTHER" id="PTHR10933:SF9">
    <property type="entry name" value="IMMUNOGLOBULIN-BINDING PROTEIN 1"/>
    <property type="match status" value="1"/>
</dbReference>
<dbReference type="Pfam" id="PF04177">
    <property type="entry name" value="TAP42"/>
    <property type="match status" value="1"/>
</dbReference>
<reference evidence="2" key="1">
    <citation type="journal article" date="2023" name="Mol. Phylogenet. Evol.">
        <title>Genome-scale phylogeny and comparative genomics of the fungal order Sordariales.</title>
        <authorList>
            <person name="Hensen N."/>
            <person name="Bonometti L."/>
            <person name="Westerberg I."/>
            <person name="Brannstrom I.O."/>
            <person name="Guillou S."/>
            <person name="Cros-Aarteil S."/>
            <person name="Calhoun S."/>
            <person name="Haridas S."/>
            <person name="Kuo A."/>
            <person name="Mondo S."/>
            <person name="Pangilinan J."/>
            <person name="Riley R."/>
            <person name="LaButti K."/>
            <person name="Andreopoulos B."/>
            <person name="Lipzen A."/>
            <person name="Chen C."/>
            <person name="Yan M."/>
            <person name="Daum C."/>
            <person name="Ng V."/>
            <person name="Clum A."/>
            <person name="Steindorff A."/>
            <person name="Ohm R.A."/>
            <person name="Martin F."/>
            <person name="Silar P."/>
            <person name="Natvig D.O."/>
            <person name="Lalanne C."/>
            <person name="Gautier V."/>
            <person name="Ament-Velasquez S.L."/>
            <person name="Kruys A."/>
            <person name="Hutchinson M.I."/>
            <person name="Powell A.J."/>
            <person name="Barry K."/>
            <person name="Miller A.N."/>
            <person name="Grigoriev I.V."/>
            <person name="Debuchy R."/>
            <person name="Gladieux P."/>
            <person name="Hiltunen Thoren M."/>
            <person name="Johannesson H."/>
        </authorList>
    </citation>
    <scope>NUCLEOTIDE SEQUENCE</scope>
    <source>
        <strain evidence="2">PSN293</strain>
    </source>
</reference>
<dbReference type="InterPro" id="IPR007304">
    <property type="entry name" value="TAP46-like"/>
</dbReference>
<dbReference type="EMBL" id="MU858077">
    <property type="protein sequence ID" value="KAK4215706.1"/>
    <property type="molecule type" value="Genomic_DNA"/>
</dbReference>
<dbReference type="GO" id="GO:0009966">
    <property type="term" value="P:regulation of signal transduction"/>
    <property type="evidence" value="ECO:0007669"/>
    <property type="project" value="InterPro"/>
</dbReference>
<dbReference type="Proteomes" id="UP001301769">
    <property type="component" value="Unassembled WGS sequence"/>
</dbReference>
<evidence type="ECO:0000313" key="3">
    <source>
        <dbReference type="Proteomes" id="UP001301769"/>
    </source>
</evidence>
<name>A0AAN7B7K7_9PEZI</name>
<dbReference type="AlphaFoldDB" id="A0AAN7B7K7"/>
<gene>
    <name evidence="2" type="ORF">QBC37DRAFT_418784</name>
</gene>
<reference evidence="2" key="2">
    <citation type="submission" date="2023-05" db="EMBL/GenBank/DDBJ databases">
        <authorList>
            <consortium name="Lawrence Berkeley National Laboratory"/>
            <person name="Steindorff A."/>
            <person name="Hensen N."/>
            <person name="Bonometti L."/>
            <person name="Westerberg I."/>
            <person name="Brannstrom I.O."/>
            <person name="Guillou S."/>
            <person name="Cros-Aarteil S."/>
            <person name="Calhoun S."/>
            <person name="Haridas S."/>
            <person name="Kuo A."/>
            <person name="Mondo S."/>
            <person name="Pangilinan J."/>
            <person name="Riley R."/>
            <person name="Labutti K."/>
            <person name="Andreopoulos B."/>
            <person name="Lipzen A."/>
            <person name="Chen C."/>
            <person name="Yanf M."/>
            <person name="Daum C."/>
            <person name="Ng V."/>
            <person name="Clum A."/>
            <person name="Ohm R."/>
            <person name="Martin F."/>
            <person name="Silar P."/>
            <person name="Natvig D."/>
            <person name="Lalanne C."/>
            <person name="Gautier V."/>
            <person name="Ament-Velasquez S.L."/>
            <person name="Kruys A."/>
            <person name="Hutchinson M.I."/>
            <person name="Powell A.J."/>
            <person name="Barry K."/>
            <person name="Miller A.N."/>
            <person name="Grigoriev I.V."/>
            <person name="Debuchy R."/>
            <person name="Gladieux P."/>
            <person name="Thoren M.H."/>
            <person name="Johannesson H."/>
        </authorList>
    </citation>
    <scope>NUCLEOTIDE SEQUENCE</scope>
    <source>
        <strain evidence="2">PSN293</strain>
    </source>
</reference>